<evidence type="ECO:0000259" key="3">
    <source>
        <dbReference type="SMART" id="SM00892"/>
    </source>
</evidence>
<keyword evidence="1" id="KW-0732">Signal</keyword>
<dbReference type="STRING" id="7994.ENSAMXP00000030385"/>
<dbReference type="Proteomes" id="UP000018467">
    <property type="component" value="Unassembled WGS sequence"/>
</dbReference>
<dbReference type="InterPro" id="IPR044925">
    <property type="entry name" value="His-Me_finger_sf"/>
</dbReference>
<dbReference type="Ensembl" id="ENSAMXT00000040041.1">
    <property type="protein sequence ID" value="ENSAMXP00000030385.1"/>
    <property type="gene ID" value="ENSAMXG00000035215.1"/>
</dbReference>
<sequence length="283" mass="32659">MRLLGAVFLCTGLVNLVQGALVDNFDKCNQFFLARQPPTFDGQLTPDYRKDYRLICQTQNGRDYEYFTLYDTRMKIPLYSAYRFHKRLMDQIITRDAAWKIEPQYDIMSAIKFVYHIFQLDGSRLAYMSQIRSSEIPVKDRGIHQAVNRDYHNSGYDKGHLYPVNHAYDQKAADGTFTLTNAAPQNCMFNKEWYNKVERVVAQTLENCEHGFMYVVTGVIYSNNKLNNRVNVPSHYWTAYCCENKFSGGGVVGPPHARGIYTQPQPSFGETFTGERRAEAART</sequence>
<dbReference type="SMART" id="SM00477">
    <property type="entry name" value="NUC"/>
    <property type="match status" value="1"/>
</dbReference>
<feature type="domain" description="ENPP1-3/EXOG-like endonuclease/phosphodiesterase" evidence="2">
    <location>
        <begin position="63"/>
        <end position="266"/>
    </location>
</feature>
<dbReference type="InterPro" id="IPR020821">
    <property type="entry name" value="ENPP1-3/EXOG-like_nuc-like"/>
</dbReference>
<reference evidence="4" key="3">
    <citation type="submission" date="2025-08" db="UniProtKB">
        <authorList>
            <consortium name="Ensembl"/>
        </authorList>
    </citation>
    <scope>IDENTIFICATION</scope>
</reference>
<dbReference type="InterPro" id="IPR001604">
    <property type="entry name" value="Endo_G_ENPP1-like_dom"/>
</dbReference>
<dbReference type="Pfam" id="PF01223">
    <property type="entry name" value="Endonuclease_NS"/>
    <property type="match status" value="1"/>
</dbReference>
<dbReference type="InterPro" id="IPR039015">
    <property type="entry name" value="ENDOD1"/>
</dbReference>
<evidence type="ECO:0000259" key="2">
    <source>
        <dbReference type="SMART" id="SM00477"/>
    </source>
</evidence>
<dbReference type="SMART" id="SM00892">
    <property type="entry name" value="Endonuclease_NS"/>
    <property type="match status" value="1"/>
</dbReference>
<dbReference type="SUPFAM" id="SSF54060">
    <property type="entry name" value="His-Me finger endonucleases"/>
    <property type="match status" value="1"/>
</dbReference>
<dbReference type="PANTHER" id="PTHR21472">
    <property type="entry name" value="ENDONUCLEASE DOMAIN-CONTAINING 1 PROTEIN ENDOD1"/>
    <property type="match status" value="1"/>
</dbReference>
<feature type="domain" description="DNA/RNA non-specific endonuclease/pyrophosphatase/phosphodiesterase" evidence="3">
    <location>
        <begin position="63"/>
        <end position="278"/>
    </location>
</feature>
<accession>A0A3B1ILF3</accession>
<dbReference type="AlphaFoldDB" id="A0A3B1ILF3"/>
<evidence type="ECO:0000313" key="4">
    <source>
        <dbReference type="Ensembl" id="ENSAMXP00000030385.1"/>
    </source>
</evidence>
<reference evidence="5" key="2">
    <citation type="journal article" date="2014" name="Nat. Commun.">
        <title>The cavefish genome reveals candidate genes for eye loss.</title>
        <authorList>
            <person name="McGaugh S.E."/>
            <person name="Gross J.B."/>
            <person name="Aken B."/>
            <person name="Blin M."/>
            <person name="Borowsky R."/>
            <person name="Chalopin D."/>
            <person name="Hinaux H."/>
            <person name="Jeffery W.R."/>
            <person name="Keene A."/>
            <person name="Ma L."/>
            <person name="Minx P."/>
            <person name="Murphy D."/>
            <person name="O'Quin K.E."/>
            <person name="Retaux S."/>
            <person name="Rohner N."/>
            <person name="Searle S.M."/>
            <person name="Stahl B.A."/>
            <person name="Tabin C."/>
            <person name="Volff J.N."/>
            <person name="Yoshizawa M."/>
            <person name="Warren W.C."/>
        </authorList>
    </citation>
    <scope>NUCLEOTIDE SEQUENCE [LARGE SCALE GENOMIC DNA]</scope>
    <source>
        <strain evidence="5">female</strain>
    </source>
</reference>
<organism evidence="4 5">
    <name type="scientific">Astyanax mexicanus</name>
    <name type="common">Blind cave fish</name>
    <name type="synonym">Astyanax fasciatus mexicanus</name>
    <dbReference type="NCBI Taxonomy" id="7994"/>
    <lineage>
        <taxon>Eukaryota</taxon>
        <taxon>Metazoa</taxon>
        <taxon>Chordata</taxon>
        <taxon>Craniata</taxon>
        <taxon>Vertebrata</taxon>
        <taxon>Euteleostomi</taxon>
        <taxon>Actinopterygii</taxon>
        <taxon>Neopterygii</taxon>
        <taxon>Teleostei</taxon>
        <taxon>Ostariophysi</taxon>
        <taxon>Characiformes</taxon>
        <taxon>Characoidei</taxon>
        <taxon>Acestrorhamphidae</taxon>
        <taxon>Acestrorhamphinae</taxon>
        <taxon>Astyanax</taxon>
    </lineage>
</organism>
<feature type="signal peptide" evidence="1">
    <location>
        <begin position="1"/>
        <end position="19"/>
    </location>
</feature>
<name>A0A3B1ILF3_ASTMX</name>
<dbReference type="InterPro" id="IPR044929">
    <property type="entry name" value="DNA/RNA_non-sp_Endonuclease_sf"/>
</dbReference>
<evidence type="ECO:0000256" key="1">
    <source>
        <dbReference type="SAM" id="SignalP"/>
    </source>
</evidence>
<dbReference type="GO" id="GO:0016787">
    <property type="term" value="F:hydrolase activity"/>
    <property type="evidence" value="ECO:0007669"/>
    <property type="project" value="InterPro"/>
</dbReference>
<dbReference type="GeneTree" id="ENSGT01030000234592"/>
<dbReference type="PANTHER" id="PTHR21472:SF30">
    <property type="entry name" value="ENDONUCLEASE DOMAIN-CONTAINING 1 PROTEIN-RELATED"/>
    <property type="match status" value="1"/>
</dbReference>
<evidence type="ECO:0008006" key="6">
    <source>
        <dbReference type="Google" id="ProtNLM"/>
    </source>
</evidence>
<protein>
    <recommendedName>
        <fullName evidence="6">Endonuclease domain-containing 1 protein-like</fullName>
    </recommendedName>
</protein>
<dbReference type="InParanoid" id="A0A3B1ILF3"/>
<dbReference type="GO" id="GO:0046872">
    <property type="term" value="F:metal ion binding"/>
    <property type="evidence" value="ECO:0007669"/>
    <property type="project" value="InterPro"/>
</dbReference>
<reference evidence="4" key="4">
    <citation type="submission" date="2025-09" db="UniProtKB">
        <authorList>
            <consortium name="Ensembl"/>
        </authorList>
    </citation>
    <scope>IDENTIFICATION</scope>
</reference>
<proteinExistence type="predicted"/>
<reference evidence="5" key="1">
    <citation type="submission" date="2013-03" db="EMBL/GenBank/DDBJ databases">
        <authorList>
            <person name="Jeffery W."/>
            <person name="Warren W."/>
            <person name="Wilson R.K."/>
        </authorList>
    </citation>
    <scope>NUCLEOTIDE SEQUENCE</scope>
    <source>
        <strain evidence="5">female</strain>
    </source>
</reference>
<keyword evidence="5" id="KW-1185">Reference proteome</keyword>
<evidence type="ECO:0000313" key="5">
    <source>
        <dbReference type="Proteomes" id="UP000018467"/>
    </source>
</evidence>
<dbReference type="Gene3D" id="3.40.570.10">
    <property type="entry name" value="Extracellular Endonuclease, subunit A"/>
    <property type="match status" value="1"/>
</dbReference>
<feature type="chain" id="PRO_5017344297" description="Endonuclease domain-containing 1 protein-like" evidence="1">
    <location>
        <begin position="20"/>
        <end position="283"/>
    </location>
</feature>
<dbReference type="GO" id="GO:0003676">
    <property type="term" value="F:nucleic acid binding"/>
    <property type="evidence" value="ECO:0007669"/>
    <property type="project" value="InterPro"/>
</dbReference>